<sequence>MRSLTTELFRKQYMIRKWKQRTRLKGGCQCRKRFSLLVNIRRFSCGEERVRHEKSNNRIVQEKGGCQCRKRCGSRKVQSELEDGRGVVSKVSIGPESLGLVTYGEVVLWQGHGVKDISVNMSVTELGDWKLEERGVETPLDEGCEFTGHPWLVHLEESSQIMHLKQHLQIANESNIFSGVANELGILNEARLVDIIVDYMSKLSDVVDHLIKLKVSPGRRGLGGGMRKKVGV</sequence>
<organism evidence="1 2">
    <name type="scientific">Psophocarpus tetragonolobus</name>
    <name type="common">Winged bean</name>
    <name type="synonym">Dolichos tetragonolobus</name>
    <dbReference type="NCBI Taxonomy" id="3891"/>
    <lineage>
        <taxon>Eukaryota</taxon>
        <taxon>Viridiplantae</taxon>
        <taxon>Streptophyta</taxon>
        <taxon>Embryophyta</taxon>
        <taxon>Tracheophyta</taxon>
        <taxon>Spermatophyta</taxon>
        <taxon>Magnoliopsida</taxon>
        <taxon>eudicotyledons</taxon>
        <taxon>Gunneridae</taxon>
        <taxon>Pentapetalae</taxon>
        <taxon>rosids</taxon>
        <taxon>fabids</taxon>
        <taxon>Fabales</taxon>
        <taxon>Fabaceae</taxon>
        <taxon>Papilionoideae</taxon>
        <taxon>50 kb inversion clade</taxon>
        <taxon>NPAAA clade</taxon>
        <taxon>indigoferoid/millettioid clade</taxon>
        <taxon>Phaseoleae</taxon>
        <taxon>Psophocarpus</taxon>
    </lineage>
</organism>
<keyword evidence="2" id="KW-1185">Reference proteome</keyword>
<dbReference type="EMBL" id="JAYMYS010000003">
    <property type="protein sequence ID" value="KAK7399467.1"/>
    <property type="molecule type" value="Genomic_DNA"/>
</dbReference>
<reference evidence="1 2" key="1">
    <citation type="submission" date="2024-01" db="EMBL/GenBank/DDBJ databases">
        <title>The genomes of 5 underutilized Papilionoideae crops provide insights into root nodulation and disease resistanc.</title>
        <authorList>
            <person name="Jiang F."/>
        </authorList>
    </citation>
    <scope>NUCLEOTIDE SEQUENCE [LARGE SCALE GENOMIC DNA]</scope>
    <source>
        <strain evidence="1">DUOXIRENSHENG_FW03</strain>
        <tissue evidence="1">Leaves</tissue>
    </source>
</reference>
<evidence type="ECO:0000313" key="2">
    <source>
        <dbReference type="Proteomes" id="UP001386955"/>
    </source>
</evidence>
<gene>
    <name evidence="1" type="ORF">VNO78_10650</name>
</gene>
<dbReference type="AlphaFoldDB" id="A0AAN9SLN2"/>
<comment type="caution">
    <text evidence="1">The sequence shown here is derived from an EMBL/GenBank/DDBJ whole genome shotgun (WGS) entry which is preliminary data.</text>
</comment>
<accession>A0AAN9SLN2</accession>
<protein>
    <submittedName>
        <fullName evidence="1">Uncharacterized protein</fullName>
    </submittedName>
</protein>
<dbReference type="Proteomes" id="UP001386955">
    <property type="component" value="Unassembled WGS sequence"/>
</dbReference>
<evidence type="ECO:0000313" key="1">
    <source>
        <dbReference type="EMBL" id="KAK7399467.1"/>
    </source>
</evidence>
<proteinExistence type="predicted"/>
<name>A0AAN9SLN2_PSOTE</name>